<feature type="coiled-coil region" evidence="7">
    <location>
        <begin position="29"/>
        <end position="70"/>
    </location>
</feature>
<comment type="caution">
    <text evidence="9">The sequence shown here is derived from an EMBL/GenBank/DDBJ whole genome shotgun (WGS) entry which is preliminary data.</text>
</comment>
<feature type="topological domain" description="Cytoplasmic" evidence="7">
    <location>
        <begin position="1"/>
        <end position="3"/>
    </location>
</feature>
<dbReference type="AlphaFoldDB" id="A0A4R6R9H5"/>
<dbReference type="OrthoDB" id="7061211at2"/>
<feature type="region of interest" description="Disordered" evidence="8">
    <location>
        <begin position="88"/>
        <end position="120"/>
    </location>
</feature>
<dbReference type="GO" id="GO:0030428">
    <property type="term" value="C:cell septum"/>
    <property type="evidence" value="ECO:0007669"/>
    <property type="project" value="TreeGrafter"/>
</dbReference>
<accession>A0A4R6R9H5</accession>
<reference evidence="9 10" key="1">
    <citation type="submission" date="2019-03" db="EMBL/GenBank/DDBJ databases">
        <title>Genomic Encyclopedia of Type Strains, Phase IV (KMG-IV): sequencing the most valuable type-strain genomes for metagenomic binning, comparative biology and taxonomic classification.</title>
        <authorList>
            <person name="Goeker M."/>
        </authorList>
    </citation>
    <scope>NUCLEOTIDE SEQUENCE [LARGE SCALE GENOMIC DNA]</scope>
    <source>
        <strain evidence="9 10">DSM 11901</strain>
    </source>
</reference>
<keyword evidence="2 7" id="KW-0132">Cell division</keyword>
<dbReference type="GO" id="GO:0043093">
    <property type="term" value="P:FtsZ-dependent cytokinesis"/>
    <property type="evidence" value="ECO:0007669"/>
    <property type="project" value="UniProtKB-UniRule"/>
</dbReference>
<feature type="topological domain" description="Periplasmic" evidence="7">
    <location>
        <begin position="22"/>
        <end position="120"/>
    </location>
</feature>
<evidence type="ECO:0000256" key="1">
    <source>
        <dbReference type="ARBA" id="ARBA00022475"/>
    </source>
</evidence>
<comment type="subunit">
    <text evidence="7">Part of a complex composed of FtsB, FtsL and FtsQ.</text>
</comment>
<feature type="compositionally biased region" description="Low complexity" evidence="8">
    <location>
        <begin position="110"/>
        <end position="120"/>
    </location>
</feature>
<dbReference type="HAMAP" id="MF_00599">
    <property type="entry name" value="FtsB"/>
    <property type="match status" value="1"/>
</dbReference>
<dbReference type="RefSeq" id="WP_133609501.1">
    <property type="nucleotide sequence ID" value="NZ_SNXW01000006.1"/>
</dbReference>
<feature type="compositionally biased region" description="Pro residues" evidence="8">
    <location>
        <begin position="96"/>
        <end position="109"/>
    </location>
</feature>
<evidence type="ECO:0000313" key="10">
    <source>
        <dbReference type="Proteomes" id="UP000294593"/>
    </source>
</evidence>
<dbReference type="InterPro" id="IPR023081">
    <property type="entry name" value="Cell_div_FtsB"/>
</dbReference>
<keyword evidence="3 7" id="KW-0812">Transmembrane</keyword>
<keyword evidence="5 7" id="KW-0472">Membrane</keyword>
<comment type="subcellular location">
    <subcellularLocation>
        <location evidence="7">Cell inner membrane</location>
        <topology evidence="7">Single-pass type II membrane protein</topology>
    </subcellularLocation>
    <text evidence="7">Localizes to the division septum.</text>
</comment>
<protein>
    <recommendedName>
        <fullName evidence="7">Cell division protein FtsB</fullName>
    </recommendedName>
</protein>
<evidence type="ECO:0000256" key="6">
    <source>
        <dbReference type="ARBA" id="ARBA00023306"/>
    </source>
</evidence>
<comment type="similarity">
    <text evidence="7">Belongs to the FtsB family.</text>
</comment>
<evidence type="ECO:0000256" key="5">
    <source>
        <dbReference type="ARBA" id="ARBA00023136"/>
    </source>
</evidence>
<evidence type="ECO:0000256" key="3">
    <source>
        <dbReference type="ARBA" id="ARBA00022692"/>
    </source>
</evidence>
<name>A0A4R6R9H5_9BURK</name>
<evidence type="ECO:0000256" key="8">
    <source>
        <dbReference type="SAM" id="MobiDB-lite"/>
    </source>
</evidence>
<dbReference type="InterPro" id="IPR007060">
    <property type="entry name" value="FtsL/DivIC"/>
</dbReference>
<dbReference type="Proteomes" id="UP000294593">
    <property type="component" value="Unassembled WGS sequence"/>
</dbReference>
<dbReference type="NCBIfam" id="NF002058">
    <property type="entry name" value="PRK00888.1"/>
    <property type="match status" value="1"/>
</dbReference>
<keyword evidence="6 7" id="KW-0131">Cell cycle</keyword>
<dbReference type="Pfam" id="PF04977">
    <property type="entry name" value="DivIC"/>
    <property type="match status" value="1"/>
</dbReference>
<dbReference type="GO" id="GO:0005886">
    <property type="term" value="C:plasma membrane"/>
    <property type="evidence" value="ECO:0007669"/>
    <property type="project" value="UniProtKB-SubCell"/>
</dbReference>
<keyword evidence="7" id="KW-0175">Coiled coil</keyword>
<dbReference type="GO" id="GO:0032153">
    <property type="term" value="C:cell division site"/>
    <property type="evidence" value="ECO:0007669"/>
    <property type="project" value="UniProtKB-UniRule"/>
</dbReference>
<gene>
    <name evidence="7" type="primary">ftsB</name>
    <name evidence="9" type="ORF">EV672_106220</name>
</gene>
<keyword evidence="1 7" id="KW-1003">Cell membrane</keyword>
<comment type="function">
    <text evidence="7">Essential cell division protein. May link together the upstream cell division proteins, which are predominantly cytoplasmic, with the downstream cell division proteins, which are predominantly periplasmic.</text>
</comment>
<keyword evidence="4 7" id="KW-1133">Transmembrane helix</keyword>
<evidence type="ECO:0000313" key="9">
    <source>
        <dbReference type="EMBL" id="TDP82257.1"/>
    </source>
</evidence>
<keyword evidence="7" id="KW-0997">Cell inner membrane</keyword>
<evidence type="ECO:0000256" key="7">
    <source>
        <dbReference type="HAMAP-Rule" id="MF_00599"/>
    </source>
</evidence>
<sequence length="120" mass="12951">MRVAFFIIVALLAAVQVELWLGKGGLPRVMSLRAQVEAQQKVNAQAQARNERLAAEVRDLQEGLEMVEEKARTELGMVKPDEIYVQLTSQPAAPRTLPPTSPSAAPWPPAAQASSPAPTP</sequence>
<dbReference type="PANTHER" id="PTHR37485:SF1">
    <property type="entry name" value="CELL DIVISION PROTEIN FTSB"/>
    <property type="match status" value="1"/>
</dbReference>
<dbReference type="PANTHER" id="PTHR37485">
    <property type="entry name" value="CELL DIVISION PROTEIN FTSB"/>
    <property type="match status" value="1"/>
</dbReference>
<evidence type="ECO:0000256" key="4">
    <source>
        <dbReference type="ARBA" id="ARBA00022989"/>
    </source>
</evidence>
<proteinExistence type="inferred from homology"/>
<keyword evidence="10" id="KW-1185">Reference proteome</keyword>
<evidence type="ECO:0000256" key="2">
    <source>
        <dbReference type="ARBA" id="ARBA00022618"/>
    </source>
</evidence>
<organism evidence="9 10">
    <name type="scientific">Aquabacterium commune</name>
    <dbReference type="NCBI Taxonomy" id="70586"/>
    <lineage>
        <taxon>Bacteria</taxon>
        <taxon>Pseudomonadati</taxon>
        <taxon>Pseudomonadota</taxon>
        <taxon>Betaproteobacteria</taxon>
        <taxon>Burkholderiales</taxon>
        <taxon>Aquabacterium</taxon>
    </lineage>
</organism>
<dbReference type="EMBL" id="SNXW01000006">
    <property type="protein sequence ID" value="TDP82257.1"/>
    <property type="molecule type" value="Genomic_DNA"/>
</dbReference>